<dbReference type="Pfam" id="PF08205">
    <property type="entry name" value="C2-set_2"/>
    <property type="match status" value="1"/>
</dbReference>
<dbReference type="InterPro" id="IPR013783">
    <property type="entry name" value="Ig-like_fold"/>
</dbReference>
<dbReference type="InterPro" id="IPR007110">
    <property type="entry name" value="Ig-like_dom"/>
</dbReference>
<dbReference type="Gene3D" id="2.60.40.10">
    <property type="entry name" value="Immunoglobulins"/>
    <property type="match status" value="2"/>
</dbReference>
<dbReference type="InterPro" id="IPR036179">
    <property type="entry name" value="Ig-like_dom_sf"/>
</dbReference>
<dbReference type="AlphaFoldDB" id="A0A151X7J1"/>
<reference evidence="3 4" key="1">
    <citation type="submission" date="2015-09" db="EMBL/GenBank/DDBJ databases">
        <title>Trachymyrmex zeteki WGS genome.</title>
        <authorList>
            <person name="Nygaard S."/>
            <person name="Hu H."/>
            <person name="Boomsma J."/>
            <person name="Zhang G."/>
        </authorList>
    </citation>
    <scope>NUCLEOTIDE SEQUENCE [LARGE SCALE GENOMIC DNA]</scope>
    <source>
        <strain evidence="3">Tzet28-1</strain>
        <tissue evidence="3">Whole body</tissue>
    </source>
</reference>
<feature type="domain" description="Ig-like" evidence="2">
    <location>
        <begin position="134"/>
        <end position="242"/>
    </location>
</feature>
<evidence type="ECO:0000259" key="2">
    <source>
        <dbReference type="PROSITE" id="PS50835"/>
    </source>
</evidence>
<evidence type="ECO:0000313" key="3">
    <source>
        <dbReference type="EMBL" id="KYQ56268.1"/>
    </source>
</evidence>
<dbReference type="SUPFAM" id="SSF48726">
    <property type="entry name" value="Immunoglobulin"/>
    <property type="match status" value="2"/>
</dbReference>
<dbReference type="EMBL" id="KQ982450">
    <property type="protein sequence ID" value="KYQ56268.1"/>
    <property type="molecule type" value="Genomic_DNA"/>
</dbReference>
<feature type="non-terminal residue" evidence="3">
    <location>
        <position position="1"/>
    </location>
</feature>
<protein>
    <recommendedName>
        <fullName evidence="2">Ig-like domain-containing protein</fullName>
    </recommendedName>
</protein>
<gene>
    <name evidence="3" type="ORF">ALC60_04882</name>
</gene>
<organism evidence="3 4">
    <name type="scientific">Mycetomoellerius zeteki</name>
    <dbReference type="NCBI Taxonomy" id="64791"/>
    <lineage>
        <taxon>Eukaryota</taxon>
        <taxon>Metazoa</taxon>
        <taxon>Ecdysozoa</taxon>
        <taxon>Arthropoda</taxon>
        <taxon>Hexapoda</taxon>
        <taxon>Insecta</taxon>
        <taxon>Pterygota</taxon>
        <taxon>Neoptera</taxon>
        <taxon>Endopterygota</taxon>
        <taxon>Hymenoptera</taxon>
        <taxon>Apocrita</taxon>
        <taxon>Aculeata</taxon>
        <taxon>Formicoidea</taxon>
        <taxon>Formicidae</taxon>
        <taxon>Myrmicinae</taxon>
        <taxon>Mycetomoellerius</taxon>
    </lineage>
</organism>
<dbReference type="PANTHER" id="PTHR21261:SF3">
    <property type="entry name" value="BEATEN PATH VII"/>
    <property type="match status" value="1"/>
</dbReference>
<proteinExistence type="predicted"/>
<name>A0A151X7J1_9HYME</name>
<evidence type="ECO:0000256" key="1">
    <source>
        <dbReference type="ARBA" id="ARBA00023157"/>
    </source>
</evidence>
<keyword evidence="4" id="KW-1185">Reference proteome</keyword>
<dbReference type="InterPro" id="IPR013162">
    <property type="entry name" value="CD80_C2-set"/>
</dbReference>
<evidence type="ECO:0000313" key="4">
    <source>
        <dbReference type="Proteomes" id="UP000075809"/>
    </source>
</evidence>
<sequence>IRTVISRFPDATLAGHMNVQLIAPQYVTHGSTATLLCNHTVADDLLHKIEFMKDEKRIFQYIKERNPPYIPDKPVHIDGARMEFAMNGTTIKLHNVRFEASGIYSCEVTMTTPIYTAGADPVQMKVIMPQSENPRITFKKSVYVVGESLEANCSSSPANPVPYITWFINGKEVDIDLVTHYPHTNDKNLYHHLQFATAKLKVEVSALHAGQNGHLEISCRATIPAFPMHHEQFADIKKKTVSVQIIPAPDVTSSAAILIRELTLPTILCILSAMHEFIP</sequence>
<accession>A0A151X7J1</accession>
<dbReference type="PROSITE" id="PS50835">
    <property type="entry name" value="IG_LIKE"/>
    <property type="match status" value="2"/>
</dbReference>
<dbReference type="Proteomes" id="UP000075809">
    <property type="component" value="Unassembled WGS sequence"/>
</dbReference>
<dbReference type="STRING" id="64791.A0A151X7J1"/>
<dbReference type="PANTHER" id="PTHR21261">
    <property type="entry name" value="BEAT PROTEIN"/>
    <property type="match status" value="1"/>
</dbReference>
<feature type="domain" description="Ig-like" evidence="2">
    <location>
        <begin position="9"/>
        <end position="116"/>
    </location>
</feature>
<keyword evidence="1" id="KW-1015">Disulfide bond</keyword>